<comment type="caution">
    <text evidence="1">The sequence shown here is derived from an EMBL/GenBank/DDBJ whole genome shotgun (WGS) entry which is preliminary data.</text>
</comment>
<dbReference type="AlphaFoldDB" id="A0AAV8UM38"/>
<proteinExistence type="predicted"/>
<keyword evidence="2" id="KW-1185">Reference proteome</keyword>
<evidence type="ECO:0000313" key="1">
    <source>
        <dbReference type="EMBL" id="KAJ8903634.1"/>
    </source>
</evidence>
<gene>
    <name evidence="1" type="ORF">NDN08_004736</name>
</gene>
<name>A0AAV8UM38_9RHOD</name>
<organism evidence="1 2">
    <name type="scientific">Rhodosorus marinus</name>
    <dbReference type="NCBI Taxonomy" id="101924"/>
    <lineage>
        <taxon>Eukaryota</taxon>
        <taxon>Rhodophyta</taxon>
        <taxon>Stylonematophyceae</taxon>
        <taxon>Stylonematales</taxon>
        <taxon>Stylonemataceae</taxon>
        <taxon>Rhodosorus</taxon>
    </lineage>
</organism>
<dbReference type="Proteomes" id="UP001157974">
    <property type="component" value="Unassembled WGS sequence"/>
</dbReference>
<accession>A0AAV8UM38</accession>
<evidence type="ECO:0000313" key="2">
    <source>
        <dbReference type="Proteomes" id="UP001157974"/>
    </source>
</evidence>
<reference evidence="1 2" key="1">
    <citation type="journal article" date="2023" name="Nat. Commun.">
        <title>Origin of minicircular mitochondrial genomes in red algae.</title>
        <authorList>
            <person name="Lee Y."/>
            <person name="Cho C.H."/>
            <person name="Lee Y.M."/>
            <person name="Park S.I."/>
            <person name="Yang J.H."/>
            <person name="West J.A."/>
            <person name="Bhattacharya D."/>
            <person name="Yoon H.S."/>
        </authorList>
    </citation>
    <scope>NUCLEOTIDE SEQUENCE [LARGE SCALE GENOMIC DNA]</scope>
    <source>
        <strain evidence="1 2">CCMP1338</strain>
        <tissue evidence="1">Whole cell</tissue>
    </source>
</reference>
<dbReference type="EMBL" id="JAMWBK010000007">
    <property type="protein sequence ID" value="KAJ8903634.1"/>
    <property type="molecule type" value="Genomic_DNA"/>
</dbReference>
<sequence>MSVCALYEARLLSRPGTTMVPSAVQDPSLGLLRLEEALWKYSTLLSTGYANETEGIRAIATIAPPRKTALFRFVINGRALPCTVRDVRALKTSIAYGKRTSVMLAALRITP</sequence>
<protein>
    <submittedName>
        <fullName evidence="1">Uncharacterized protein</fullName>
    </submittedName>
</protein>